<comment type="subcellular location">
    <subcellularLocation>
        <location evidence="1 10">Periplasm</location>
    </subcellularLocation>
</comment>
<gene>
    <name evidence="10" type="primary">lolA</name>
    <name evidence="11" type="ORF">EV690_3471</name>
</gene>
<evidence type="ECO:0000256" key="7">
    <source>
        <dbReference type="ARBA" id="ARBA00022764"/>
    </source>
</evidence>
<keyword evidence="8 10" id="KW-0653">Protein transport</keyword>
<keyword evidence="6 10" id="KW-0732">Signal</keyword>
<dbReference type="GO" id="GO:0042953">
    <property type="term" value="P:lipoprotein transport"/>
    <property type="evidence" value="ECO:0007669"/>
    <property type="project" value="InterPro"/>
</dbReference>
<evidence type="ECO:0000256" key="4">
    <source>
        <dbReference type="ARBA" id="ARBA00014035"/>
    </source>
</evidence>
<protein>
    <recommendedName>
        <fullName evidence="4 10">Outer-membrane lipoprotein carrier protein</fullName>
    </recommendedName>
</protein>
<dbReference type="NCBIfam" id="TIGR00547">
    <property type="entry name" value="lolA"/>
    <property type="match status" value="1"/>
</dbReference>
<comment type="function">
    <text evidence="10">Participates in the translocation of lipoproteins from the inner membrane to the outer membrane. Only forms a complex with a lipoprotein if the residue after the N-terminal Cys is not an aspartate (The Asp acts as a targeting signal to indicate that the lipoprotein should stay in the inner membrane).</text>
</comment>
<dbReference type="SUPFAM" id="SSF89392">
    <property type="entry name" value="Prokaryotic lipoproteins and lipoprotein localization factors"/>
    <property type="match status" value="1"/>
</dbReference>
<evidence type="ECO:0000256" key="6">
    <source>
        <dbReference type="ARBA" id="ARBA00022729"/>
    </source>
</evidence>
<dbReference type="InterPro" id="IPR029046">
    <property type="entry name" value="LolA/LolB/LppX"/>
</dbReference>
<keyword evidence="5 10" id="KW-0813">Transport</keyword>
<dbReference type="Proteomes" id="UP000295565">
    <property type="component" value="Unassembled WGS sequence"/>
</dbReference>
<evidence type="ECO:0000256" key="3">
    <source>
        <dbReference type="ARBA" id="ARBA00011245"/>
    </source>
</evidence>
<keyword evidence="9 10" id="KW-0143">Chaperone</keyword>
<dbReference type="GO" id="GO:0044874">
    <property type="term" value="P:lipoprotein localization to outer membrane"/>
    <property type="evidence" value="ECO:0007669"/>
    <property type="project" value="UniProtKB-UniRule"/>
</dbReference>
<evidence type="ECO:0000256" key="1">
    <source>
        <dbReference type="ARBA" id="ARBA00004418"/>
    </source>
</evidence>
<evidence type="ECO:0000256" key="9">
    <source>
        <dbReference type="ARBA" id="ARBA00023186"/>
    </source>
</evidence>
<dbReference type="InterPro" id="IPR018323">
    <property type="entry name" value="OM_lipoprot_carrier_LolA_Pbac"/>
</dbReference>
<keyword evidence="7 10" id="KW-0574">Periplasm</keyword>
<evidence type="ECO:0000256" key="5">
    <source>
        <dbReference type="ARBA" id="ARBA00022448"/>
    </source>
</evidence>
<dbReference type="Gene3D" id="2.50.20.10">
    <property type="entry name" value="Lipoprotein localisation LolA/LolB/LppX"/>
    <property type="match status" value="1"/>
</dbReference>
<proteinExistence type="inferred from homology"/>
<comment type="similarity">
    <text evidence="2 10">Belongs to the LolA family.</text>
</comment>
<comment type="subunit">
    <text evidence="3 10">Monomer.</text>
</comment>
<evidence type="ECO:0000313" key="11">
    <source>
        <dbReference type="EMBL" id="TCK46522.1"/>
    </source>
</evidence>
<dbReference type="CDD" id="cd16325">
    <property type="entry name" value="LolA"/>
    <property type="match status" value="1"/>
</dbReference>
<sequence length="203" mass="23102" precursor="true">MRQLRILGAIVYLLLSPLVMANPASDLRHKLEKISHFGADFSQTVISPEGKVIHRGKGHFVIAKPGKLHWQETHPGHDEIISDGKTIWYYSPMVEQVTIYNTSQAIVHTPFILLTDQREKTWKQYQVKQHDGVYTVSSKDPSQLVTFSLSFGKTGNIREFTVVDGQGQHSEFKLTHFNLHPDIQPGIFSFKVPKGTQIDDQRQ</sequence>
<dbReference type="OrthoDB" id="9787361at2"/>
<dbReference type="AlphaFoldDB" id="A0A4R1J7S5"/>
<dbReference type="PANTHER" id="PTHR35869:SF1">
    <property type="entry name" value="OUTER-MEMBRANE LIPOPROTEIN CARRIER PROTEIN"/>
    <property type="match status" value="1"/>
</dbReference>
<reference evidence="11 12" key="1">
    <citation type="submission" date="2019-03" db="EMBL/GenBank/DDBJ databases">
        <title>Genomic Encyclopedia of Type Strains, Phase IV (KMG-IV): sequencing the most valuable type-strain genomes for metagenomic binning, comparative biology and taxonomic classification.</title>
        <authorList>
            <person name="Goeker M."/>
        </authorList>
    </citation>
    <scope>NUCLEOTIDE SEQUENCE [LARGE SCALE GENOMIC DNA]</scope>
    <source>
        <strain evidence="11 12">DSM 18577</strain>
    </source>
</reference>
<feature type="signal peptide" evidence="10">
    <location>
        <begin position="1"/>
        <end position="21"/>
    </location>
</feature>
<keyword evidence="12" id="KW-1185">Reference proteome</keyword>
<evidence type="ECO:0000256" key="8">
    <source>
        <dbReference type="ARBA" id="ARBA00022927"/>
    </source>
</evidence>
<organism evidence="11 12">
    <name type="scientific">Celerinatantimonas diazotrophica</name>
    <dbReference type="NCBI Taxonomy" id="412034"/>
    <lineage>
        <taxon>Bacteria</taxon>
        <taxon>Pseudomonadati</taxon>
        <taxon>Pseudomonadota</taxon>
        <taxon>Gammaproteobacteria</taxon>
        <taxon>Celerinatantimonadaceae</taxon>
        <taxon>Celerinatantimonas</taxon>
    </lineage>
</organism>
<dbReference type="EMBL" id="SMGD01000018">
    <property type="protein sequence ID" value="TCK46522.1"/>
    <property type="molecule type" value="Genomic_DNA"/>
</dbReference>
<dbReference type="GO" id="GO:0030288">
    <property type="term" value="C:outer membrane-bounded periplasmic space"/>
    <property type="evidence" value="ECO:0007669"/>
    <property type="project" value="TreeGrafter"/>
</dbReference>
<dbReference type="HAMAP" id="MF_00240">
    <property type="entry name" value="LolA"/>
    <property type="match status" value="1"/>
</dbReference>
<keyword evidence="11" id="KW-0449">Lipoprotein</keyword>
<evidence type="ECO:0000313" key="12">
    <source>
        <dbReference type="Proteomes" id="UP000295565"/>
    </source>
</evidence>
<name>A0A4R1J7S5_9GAMM</name>
<feature type="chain" id="PRO_5021052887" description="Outer-membrane lipoprotein carrier protein" evidence="10">
    <location>
        <begin position="22"/>
        <end position="203"/>
    </location>
</feature>
<dbReference type="InterPro" id="IPR004564">
    <property type="entry name" value="OM_lipoprot_carrier_LolA-like"/>
</dbReference>
<evidence type="ECO:0000256" key="2">
    <source>
        <dbReference type="ARBA" id="ARBA00007615"/>
    </source>
</evidence>
<dbReference type="RefSeq" id="WP_131914208.1">
    <property type="nucleotide sequence ID" value="NZ_OU594967.1"/>
</dbReference>
<accession>A0A4R1J7S5</accession>
<comment type="caution">
    <text evidence="11">The sequence shown here is derived from an EMBL/GenBank/DDBJ whole genome shotgun (WGS) entry which is preliminary data.</text>
</comment>
<dbReference type="Pfam" id="PF03548">
    <property type="entry name" value="LolA"/>
    <property type="match status" value="1"/>
</dbReference>
<evidence type="ECO:0000256" key="10">
    <source>
        <dbReference type="HAMAP-Rule" id="MF_00240"/>
    </source>
</evidence>
<dbReference type="PANTHER" id="PTHR35869">
    <property type="entry name" value="OUTER-MEMBRANE LIPOPROTEIN CARRIER PROTEIN"/>
    <property type="match status" value="1"/>
</dbReference>